<feature type="domain" description="Flavoprotein" evidence="5">
    <location>
        <begin position="3"/>
        <end position="172"/>
    </location>
</feature>
<dbReference type="NCBIfam" id="NF004685">
    <property type="entry name" value="PRK06029.1"/>
    <property type="match status" value="1"/>
</dbReference>
<dbReference type="InterPro" id="IPR004507">
    <property type="entry name" value="UbiX-like"/>
</dbReference>
<accession>A0ABS7JMD2</accession>
<keyword evidence="3" id="KW-0288">FMN</keyword>
<name>A0ABS7JMD2_9HELI</name>
<evidence type="ECO:0000313" key="6">
    <source>
        <dbReference type="EMBL" id="MBX7490538.1"/>
    </source>
</evidence>
<dbReference type="EC" id="2.5.1.129" evidence="6"/>
<dbReference type="GO" id="GO:0106141">
    <property type="term" value="F:flavin prenyltransferase activity"/>
    <property type="evidence" value="ECO:0007669"/>
    <property type="project" value="UniProtKB-EC"/>
</dbReference>
<keyword evidence="4 6" id="KW-0808">Transferase</keyword>
<proteinExistence type="predicted"/>
<dbReference type="NCBIfam" id="TIGR00421">
    <property type="entry name" value="ubiX_pad"/>
    <property type="match status" value="1"/>
</dbReference>
<reference evidence="6 7" key="1">
    <citation type="submission" date="2021-08" db="EMBL/GenBank/DDBJ databases">
        <title>Helicobacter spp. isolated from feces of Anatolian Ground Squirrel (Spermophilus xanthoprymnus) in Turkey.</title>
        <authorList>
            <person name="Aydin F."/>
            <person name="Abay S."/>
            <person name="Kayman T."/>
            <person name="Karakaya E."/>
            <person name="Saticioglu I.B."/>
        </authorList>
    </citation>
    <scope>NUCLEOTIDE SEQUENCE [LARGE SCALE GENOMIC DNA]</scope>
    <source>
        <strain evidence="6 7">Faydin-H70</strain>
    </source>
</reference>
<keyword evidence="1" id="KW-0637">Prenyltransferase</keyword>
<keyword evidence="2" id="KW-0285">Flavoprotein</keyword>
<evidence type="ECO:0000256" key="2">
    <source>
        <dbReference type="ARBA" id="ARBA00022630"/>
    </source>
</evidence>
<sequence length="182" mass="20050">MRRIIVGISGASGAGLGLKFLRSLPDALEKYCVISKGAREVLKLEEERVEFDFGELRNLKLLEDEDLGACIASGSFICEAMAVIPCSCDSLAKIACGISDTLLLRAANVMIKENRKLLLGVREMPFSVIALENMLKLSRLGVVIAPPIFGYYAGRSIEEVETLLVGKWCDSLGIAYDYKRWR</sequence>
<dbReference type="Gene3D" id="3.40.50.1950">
    <property type="entry name" value="Flavin prenyltransferase-like"/>
    <property type="match status" value="1"/>
</dbReference>
<dbReference type="EMBL" id="JAIGYQ010000003">
    <property type="protein sequence ID" value="MBX7490538.1"/>
    <property type="molecule type" value="Genomic_DNA"/>
</dbReference>
<dbReference type="Proteomes" id="UP000700059">
    <property type="component" value="Unassembled WGS sequence"/>
</dbReference>
<dbReference type="RefSeq" id="WP_221531794.1">
    <property type="nucleotide sequence ID" value="NZ_JAIGYP010000003.1"/>
</dbReference>
<evidence type="ECO:0000259" key="5">
    <source>
        <dbReference type="Pfam" id="PF02441"/>
    </source>
</evidence>
<organism evidence="6 7">
    <name type="scientific">Helicobacter turcicus</name>
    <dbReference type="NCBI Taxonomy" id="2867412"/>
    <lineage>
        <taxon>Bacteria</taxon>
        <taxon>Pseudomonadati</taxon>
        <taxon>Campylobacterota</taxon>
        <taxon>Epsilonproteobacteria</taxon>
        <taxon>Campylobacterales</taxon>
        <taxon>Helicobacteraceae</taxon>
        <taxon>Helicobacter</taxon>
    </lineage>
</organism>
<protein>
    <submittedName>
        <fullName evidence="6">UbiX family flavin prenyltransferase</fullName>
        <ecNumber evidence="6">2.5.1.129</ecNumber>
    </submittedName>
</protein>
<evidence type="ECO:0000256" key="4">
    <source>
        <dbReference type="ARBA" id="ARBA00022679"/>
    </source>
</evidence>
<gene>
    <name evidence="6" type="ORF">K4G57_03520</name>
</gene>
<keyword evidence="7" id="KW-1185">Reference proteome</keyword>
<dbReference type="InterPro" id="IPR036551">
    <property type="entry name" value="Flavin_trans-like"/>
</dbReference>
<dbReference type="Pfam" id="PF02441">
    <property type="entry name" value="Flavoprotein"/>
    <property type="match status" value="1"/>
</dbReference>
<evidence type="ECO:0000256" key="1">
    <source>
        <dbReference type="ARBA" id="ARBA00022602"/>
    </source>
</evidence>
<dbReference type="SUPFAM" id="SSF52507">
    <property type="entry name" value="Homo-oligomeric flavin-containing Cys decarboxylases, HFCD"/>
    <property type="match status" value="1"/>
</dbReference>
<comment type="caution">
    <text evidence="6">The sequence shown here is derived from an EMBL/GenBank/DDBJ whole genome shotgun (WGS) entry which is preliminary data.</text>
</comment>
<evidence type="ECO:0000313" key="7">
    <source>
        <dbReference type="Proteomes" id="UP000700059"/>
    </source>
</evidence>
<evidence type="ECO:0000256" key="3">
    <source>
        <dbReference type="ARBA" id="ARBA00022643"/>
    </source>
</evidence>
<dbReference type="InterPro" id="IPR003382">
    <property type="entry name" value="Flavoprotein"/>
</dbReference>